<dbReference type="Gene3D" id="2.40.50.640">
    <property type="match status" value="1"/>
</dbReference>
<dbReference type="InterPro" id="IPR013223">
    <property type="entry name" value="RNase_B_OB_dom"/>
</dbReference>
<dbReference type="InterPro" id="IPR003029">
    <property type="entry name" value="S1_domain"/>
</dbReference>
<dbReference type="Pfam" id="PF00575">
    <property type="entry name" value="S1"/>
    <property type="match status" value="1"/>
</dbReference>
<evidence type="ECO:0000256" key="5">
    <source>
        <dbReference type="ARBA" id="ARBA00022722"/>
    </source>
</evidence>
<evidence type="ECO:0000256" key="2">
    <source>
        <dbReference type="ARBA" id="ARBA00004496"/>
    </source>
</evidence>
<comment type="catalytic activity">
    <reaction evidence="1">
        <text>Exonucleolytic cleavage in the 3'- to 5'-direction to yield nucleoside 5'-phosphates.</text>
        <dbReference type="EC" id="3.1.13.1"/>
    </reaction>
</comment>
<keyword evidence="7" id="KW-0269">Exonuclease</keyword>
<keyword evidence="8" id="KW-0694">RNA-binding</keyword>
<dbReference type="PROSITE" id="PS01175">
    <property type="entry name" value="RIBONUCLEASE_II"/>
    <property type="match status" value="1"/>
</dbReference>
<dbReference type="NCBIfam" id="TIGR00358">
    <property type="entry name" value="3_prime_RNase"/>
    <property type="match status" value="1"/>
</dbReference>
<evidence type="ECO:0000256" key="7">
    <source>
        <dbReference type="ARBA" id="ARBA00022839"/>
    </source>
</evidence>
<reference evidence="12 13" key="1">
    <citation type="submission" date="2021-10" db="EMBL/GenBank/DDBJ databases">
        <title>Alishewanella koreense sp. nov. isolated from seawater of southwestern coast in South Korea and the proposal for the reclassification of Rheinheimera perlucida and Rheinheimera tuosuensis as Arsukibacterium perlucida and Arsukibacterium tuosuensis.</title>
        <authorList>
            <person name="Kim K.H."/>
            <person name="Ruan W."/>
            <person name="Kim K.R."/>
            <person name="Baek J.H."/>
            <person name="Jeon C.O."/>
        </authorList>
    </citation>
    <scope>NUCLEOTIDE SEQUENCE [LARGE SCALE GENOMIC DNA]</scope>
    <source>
        <strain evidence="12 13">16-MA</strain>
    </source>
</reference>
<dbReference type="GO" id="GO:0008859">
    <property type="term" value="F:exoribonuclease II activity"/>
    <property type="evidence" value="ECO:0007669"/>
    <property type="project" value="UniProtKB-EC"/>
</dbReference>
<dbReference type="InterPro" id="IPR011129">
    <property type="entry name" value="CSD"/>
</dbReference>
<comment type="subcellular location">
    <subcellularLocation>
        <location evidence="2">Cytoplasm</location>
    </subcellularLocation>
</comment>
<evidence type="ECO:0000256" key="4">
    <source>
        <dbReference type="ARBA" id="ARBA00022490"/>
    </source>
</evidence>
<name>A0ABS8C546_9ALTE</name>
<dbReference type="Pfam" id="PF00773">
    <property type="entry name" value="RNB"/>
    <property type="match status" value="1"/>
</dbReference>
<evidence type="ECO:0000256" key="9">
    <source>
        <dbReference type="NCBIfam" id="TIGR02062"/>
    </source>
</evidence>
<dbReference type="EC" id="3.1.13.1" evidence="9"/>
<dbReference type="SMART" id="SM00955">
    <property type="entry name" value="RNB"/>
    <property type="match status" value="1"/>
</dbReference>
<evidence type="ECO:0000313" key="12">
    <source>
        <dbReference type="EMBL" id="MCB5227407.1"/>
    </source>
</evidence>
<keyword evidence="13" id="KW-1185">Reference proteome</keyword>
<proteinExistence type="inferred from homology"/>
<dbReference type="NCBIfam" id="TIGR02062">
    <property type="entry name" value="RNase_B"/>
    <property type="match status" value="1"/>
</dbReference>
<accession>A0ABS8C546</accession>
<evidence type="ECO:0000256" key="8">
    <source>
        <dbReference type="ARBA" id="ARBA00022884"/>
    </source>
</evidence>
<comment type="caution">
    <text evidence="12">The sequence shown here is derived from an EMBL/GenBank/DDBJ whole genome shotgun (WGS) entry which is preliminary data.</text>
</comment>
<dbReference type="Gene3D" id="2.40.50.140">
    <property type="entry name" value="Nucleic acid-binding proteins"/>
    <property type="match status" value="2"/>
</dbReference>
<evidence type="ECO:0000259" key="11">
    <source>
        <dbReference type="SMART" id="SM00955"/>
    </source>
</evidence>
<keyword evidence="5" id="KW-0540">Nuclease</keyword>
<dbReference type="SMART" id="SM00357">
    <property type="entry name" value="CSP"/>
    <property type="match status" value="1"/>
</dbReference>
<dbReference type="InterPro" id="IPR012340">
    <property type="entry name" value="NA-bd_OB-fold"/>
</dbReference>
<dbReference type="NCBIfam" id="NF003455">
    <property type="entry name" value="PRK05054.1"/>
    <property type="match status" value="1"/>
</dbReference>
<dbReference type="PANTHER" id="PTHR23355:SF37">
    <property type="entry name" value="EXORIBONUCLEASE 2"/>
    <property type="match status" value="1"/>
</dbReference>
<comment type="similarity">
    <text evidence="3">Belongs to the RNR ribonuclease family. RNase II subfamily.</text>
</comment>
<keyword evidence="4" id="KW-0963">Cytoplasm</keyword>
<gene>
    <name evidence="12" type="ORF">JAO78_011360</name>
</gene>
<evidence type="ECO:0000313" key="13">
    <source>
        <dbReference type="Proteomes" id="UP000633814"/>
    </source>
</evidence>
<protein>
    <recommendedName>
        <fullName evidence="9">Exoribonuclease II</fullName>
        <ecNumber evidence="9">3.1.13.1</ecNumber>
    </recommendedName>
</protein>
<evidence type="ECO:0000256" key="3">
    <source>
        <dbReference type="ARBA" id="ARBA00009925"/>
    </source>
</evidence>
<dbReference type="InterPro" id="IPR022966">
    <property type="entry name" value="RNase_II/R_CS"/>
</dbReference>
<dbReference type="RefSeq" id="WP_226751474.1">
    <property type="nucleotide sequence ID" value="NZ_JAEINI020000007.1"/>
</dbReference>
<dbReference type="EMBL" id="JAEINI020000007">
    <property type="protein sequence ID" value="MCB5227407.1"/>
    <property type="molecule type" value="Genomic_DNA"/>
</dbReference>
<dbReference type="PANTHER" id="PTHR23355">
    <property type="entry name" value="RIBONUCLEASE"/>
    <property type="match status" value="1"/>
</dbReference>
<evidence type="ECO:0000256" key="6">
    <source>
        <dbReference type="ARBA" id="ARBA00022801"/>
    </source>
</evidence>
<dbReference type="InterPro" id="IPR011804">
    <property type="entry name" value="RNase_II"/>
</dbReference>
<dbReference type="Pfam" id="PF08206">
    <property type="entry name" value="OB_RNB"/>
    <property type="match status" value="1"/>
</dbReference>
<dbReference type="Proteomes" id="UP000633814">
    <property type="component" value="Unassembled WGS sequence"/>
</dbReference>
<dbReference type="InterPro" id="IPR004476">
    <property type="entry name" value="RNase_II/RNase_R"/>
</dbReference>
<keyword evidence="6 12" id="KW-0378">Hydrolase</keyword>
<feature type="domain" description="RNB" evidence="11">
    <location>
        <begin position="189"/>
        <end position="516"/>
    </location>
</feature>
<dbReference type="SUPFAM" id="SSF50249">
    <property type="entry name" value="Nucleic acid-binding proteins"/>
    <property type="match status" value="4"/>
</dbReference>
<dbReference type="InterPro" id="IPR001900">
    <property type="entry name" value="RNase_II/R"/>
</dbReference>
<sequence length="645" mass="72385">MLQNNPLLAQLKQQLKETLPTKEGIVRATAKSYGFLEISDKESVFIAPPQMKKVLHGDRIRAVIRTEGEKSQAEPEALLESAISSFVGQIKRQKNKLSVEAANPLLRDAFKATVAEGINAAELQNGDWVIATLSQHALSAESFIVTITELVAKADDPEAPWWVVLARHELPKRAPDALQQWPLLDTQPRTDFTTIPFLTIDNASTQDMDDAISVRAEADGWQLQVAVADPDAYIAAGSALDRQAQQRAFTTYLPGRNIPMLPRELADDLCSLQQGVKRPAIVATMHITTDGALQSPAEFTLAWICSQARLNYQQVSDFLEQQGDWQPDNSDMTEQLQQLHLLTQARQQWRQQHAIVFQDKPDYRFELDEAGQVVHIHAEHRRIANQMVEEAMIAANQACGDLLANRLGFGLFNVHQGFDSNKLSALAELLQQHAAPVAHEELAELSGYCQLRRWLTQQDTRYLESRLRRFQAYAGMSITPAPHFGMGLTQYATWTSPIRKYGDLVNQRLLKAILQQQPAPEIPEQLTQHLADQRKVQRKAERDIADWLYHLYLQPQLGAAQAFTAEIFDINRAGIRVRLLENGAAAFIPASLIAQGSETVKLNWEEGRCYLAEQALYELGQQLQVQLHELNEPGHILVKPLQSAE</sequence>
<evidence type="ECO:0000259" key="10">
    <source>
        <dbReference type="SMART" id="SM00357"/>
    </source>
</evidence>
<evidence type="ECO:0000256" key="1">
    <source>
        <dbReference type="ARBA" id="ARBA00001849"/>
    </source>
</evidence>
<feature type="domain" description="Cold-shock" evidence="10">
    <location>
        <begin position="23"/>
        <end position="79"/>
    </location>
</feature>
<dbReference type="InterPro" id="IPR050180">
    <property type="entry name" value="RNR_Ribonuclease"/>
</dbReference>
<organism evidence="12 13">
    <name type="scientific">Alishewanella maricola</name>
    <dbReference type="NCBI Taxonomy" id="2795740"/>
    <lineage>
        <taxon>Bacteria</taxon>
        <taxon>Pseudomonadati</taxon>
        <taxon>Pseudomonadota</taxon>
        <taxon>Gammaproteobacteria</taxon>
        <taxon>Alteromonadales</taxon>
        <taxon>Alteromonadaceae</taxon>
        <taxon>Alishewanella</taxon>
    </lineage>
</organism>